<comment type="caution">
    <text evidence="4">The sequence shown here is derived from an EMBL/GenBank/DDBJ whole genome shotgun (WGS) entry which is preliminary data.</text>
</comment>
<dbReference type="GO" id="GO:0005634">
    <property type="term" value="C:nucleus"/>
    <property type="evidence" value="ECO:0007669"/>
    <property type="project" value="TreeGrafter"/>
</dbReference>
<dbReference type="GO" id="GO:0005737">
    <property type="term" value="C:cytoplasm"/>
    <property type="evidence" value="ECO:0007669"/>
    <property type="project" value="UniProtKB-SubCell"/>
</dbReference>
<feature type="signal peptide" evidence="3">
    <location>
        <begin position="1"/>
        <end position="15"/>
    </location>
</feature>
<evidence type="ECO:0000313" key="4">
    <source>
        <dbReference type="EMBL" id="PIK37397.1"/>
    </source>
</evidence>
<accession>A0A2G8JNT0</accession>
<name>A0A2G8JNT0_STIJA</name>
<evidence type="ECO:0000256" key="1">
    <source>
        <dbReference type="ARBA" id="ARBA00004496"/>
    </source>
</evidence>
<reference evidence="4 5" key="1">
    <citation type="journal article" date="2017" name="PLoS Biol.">
        <title>The sea cucumber genome provides insights into morphological evolution and visceral regeneration.</title>
        <authorList>
            <person name="Zhang X."/>
            <person name="Sun L."/>
            <person name="Yuan J."/>
            <person name="Sun Y."/>
            <person name="Gao Y."/>
            <person name="Zhang L."/>
            <person name="Li S."/>
            <person name="Dai H."/>
            <person name="Hamel J.F."/>
            <person name="Liu C."/>
            <person name="Yu Y."/>
            <person name="Liu S."/>
            <person name="Lin W."/>
            <person name="Guo K."/>
            <person name="Jin S."/>
            <person name="Xu P."/>
            <person name="Storey K.B."/>
            <person name="Huan P."/>
            <person name="Zhang T."/>
            <person name="Zhou Y."/>
            <person name="Zhang J."/>
            <person name="Lin C."/>
            <person name="Li X."/>
            <person name="Xing L."/>
            <person name="Huo D."/>
            <person name="Sun M."/>
            <person name="Wang L."/>
            <person name="Mercier A."/>
            <person name="Li F."/>
            <person name="Yang H."/>
            <person name="Xiang J."/>
        </authorList>
    </citation>
    <scope>NUCLEOTIDE SEQUENCE [LARGE SCALE GENOMIC DNA]</scope>
    <source>
        <strain evidence="4">Shaxun</strain>
        <tissue evidence="4">Muscle</tissue>
    </source>
</reference>
<dbReference type="SUPFAM" id="SSF48371">
    <property type="entry name" value="ARM repeat"/>
    <property type="match status" value="1"/>
</dbReference>
<dbReference type="InterPro" id="IPR038904">
    <property type="entry name" value="BRAT1"/>
</dbReference>
<dbReference type="InterPro" id="IPR016024">
    <property type="entry name" value="ARM-type_fold"/>
</dbReference>
<dbReference type="OrthoDB" id="10057956at2759"/>
<dbReference type="PANTHER" id="PTHR21331:SF2">
    <property type="entry name" value="BRCA1-ASSOCIATED ATM ACTIVATOR 1"/>
    <property type="match status" value="1"/>
</dbReference>
<protein>
    <submittedName>
        <fullName evidence="4">Uncharacterized protein</fullName>
    </submittedName>
</protein>
<keyword evidence="2" id="KW-0963">Cytoplasm</keyword>
<keyword evidence="5" id="KW-1185">Reference proteome</keyword>
<organism evidence="4 5">
    <name type="scientific">Stichopus japonicus</name>
    <name type="common">Sea cucumber</name>
    <dbReference type="NCBI Taxonomy" id="307972"/>
    <lineage>
        <taxon>Eukaryota</taxon>
        <taxon>Metazoa</taxon>
        <taxon>Echinodermata</taxon>
        <taxon>Eleutherozoa</taxon>
        <taxon>Echinozoa</taxon>
        <taxon>Holothuroidea</taxon>
        <taxon>Aspidochirotacea</taxon>
        <taxon>Aspidochirotida</taxon>
        <taxon>Stichopodidae</taxon>
        <taxon>Apostichopus</taxon>
    </lineage>
</organism>
<proteinExistence type="predicted"/>
<dbReference type="GO" id="GO:0008283">
    <property type="term" value="P:cell population proliferation"/>
    <property type="evidence" value="ECO:0007669"/>
    <property type="project" value="InterPro"/>
</dbReference>
<dbReference type="PANTHER" id="PTHR21331">
    <property type="entry name" value="BRCA1-ASSOCIATED ATM ACTIVATOR 1"/>
    <property type="match status" value="1"/>
</dbReference>
<dbReference type="GO" id="GO:0006974">
    <property type="term" value="P:DNA damage response"/>
    <property type="evidence" value="ECO:0007669"/>
    <property type="project" value="InterPro"/>
</dbReference>
<sequence>MLLILLLLNRPNILTDECYILIKSVDEVVRILMKDHSNWRNAFQMMTPLLGLCTRVYRNECSSGDVKQLAVSLTRDMVLSLKLSSDDSDVDGFIFGGRTKQDLHSVKRCAMNFIEEIIQENSWCLVEELTLEALTAIQFILGWIPSQNCAKSLVDRLSVQTLNTLDALLKKAPEGAKNHIHPIMHQGLELITSSDCSNMIDIARKVTLVIMTDSGGFARRAAMSLYCTWIKEGWIRASVLSHQESDKNWRVTLVDQCSTIAEVVFLAVVTATRDFDWEVKLSALEFWGEFYTAIVPGLQLTSGLTTKTDCGKGETIPVEHIRESVHIVDGNQSTSVTPNNGPLKDSSNTPEYAAVFEMETGLGDGNYPCKLDSKVDQVLCCHGESKDNVVLEKLSWIKMLHNHTFFNLLLEKLSDEDTTVCERACEILSDIRRHLEELCECISKGDSVKDSAIPSSEVEKLRKELKNLEGYGIEETYRGCLEASSEKMAPLLQEILYATDKVSNANQDIDCY</sequence>
<gene>
    <name evidence="4" type="ORF">BSL78_25773</name>
</gene>
<dbReference type="AlphaFoldDB" id="A0A2G8JNT0"/>
<evidence type="ECO:0000256" key="2">
    <source>
        <dbReference type="ARBA" id="ARBA00022490"/>
    </source>
</evidence>
<evidence type="ECO:0000313" key="5">
    <source>
        <dbReference type="Proteomes" id="UP000230750"/>
    </source>
</evidence>
<dbReference type="Proteomes" id="UP000230750">
    <property type="component" value="Unassembled WGS sequence"/>
</dbReference>
<comment type="subcellular location">
    <subcellularLocation>
        <location evidence="1">Cytoplasm</location>
    </subcellularLocation>
</comment>
<keyword evidence="3" id="KW-0732">Signal</keyword>
<evidence type="ECO:0000256" key="3">
    <source>
        <dbReference type="SAM" id="SignalP"/>
    </source>
</evidence>
<feature type="chain" id="PRO_5013883264" evidence="3">
    <location>
        <begin position="16"/>
        <end position="512"/>
    </location>
</feature>
<dbReference type="EMBL" id="MRZV01001510">
    <property type="protein sequence ID" value="PIK37397.1"/>
    <property type="molecule type" value="Genomic_DNA"/>
</dbReference>